<keyword evidence="1" id="KW-0812">Transmembrane</keyword>
<proteinExistence type="predicted"/>
<dbReference type="EMBL" id="MT141252">
    <property type="protein sequence ID" value="QJA57064.1"/>
    <property type="molecule type" value="Genomic_DNA"/>
</dbReference>
<keyword evidence="1" id="KW-0472">Membrane</keyword>
<name>A0A6M3II40_9ZZZZ</name>
<dbReference type="AlphaFoldDB" id="A0A6M3II40"/>
<reference evidence="2" key="1">
    <citation type="submission" date="2020-03" db="EMBL/GenBank/DDBJ databases">
        <title>The deep terrestrial virosphere.</title>
        <authorList>
            <person name="Holmfeldt K."/>
            <person name="Nilsson E."/>
            <person name="Simone D."/>
            <person name="Lopez-Fernandez M."/>
            <person name="Wu X."/>
            <person name="de Brujin I."/>
            <person name="Lundin D."/>
            <person name="Andersson A."/>
            <person name="Bertilsson S."/>
            <person name="Dopson M."/>
        </authorList>
    </citation>
    <scope>NUCLEOTIDE SEQUENCE</scope>
    <source>
        <strain evidence="2">MM415B01732</strain>
    </source>
</reference>
<sequence>MSTKKRLRLWIPVGVVAGLAVAAVVYAMVIQGSEGNLVSATSEGMLKTRSVVRPTQLHVNWDDAQVYSWQFNLTPSAAGANFAYFKNTGTDTMVIEKVIIAANTDETVTLSHTVTGTPATYTDTEGTNMNVGSANKADCDYFISLGMTGLSGGSVIRRWVVDGGTGSYLFEIESGIIIPKNGTVVLSAKSGSIALTGTVTGYFHE</sequence>
<keyword evidence="1" id="KW-1133">Transmembrane helix</keyword>
<protein>
    <submittedName>
        <fullName evidence="2">Uncharacterized protein</fullName>
    </submittedName>
</protein>
<feature type="transmembrane region" description="Helical" evidence="1">
    <location>
        <begin position="7"/>
        <end position="29"/>
    </location>
</feature>
<organism evidence="2">
    <name type="scientific">viral metagenome</name>
    <dbReference type="NCBI Taxonomy" id="1070528"/>
    <lineage>
        <taxon>unclassified sequences</taxon>
        <taxon>metagenomes</taxon>
        <taxon>organismal metagenomes</taxon>
    </lineage>
</organism>
<evidence type="ECO:0000256" key="1">
    <source>
        <dbReference type="SAM" id="Phobius"/>
    </source>
</evidence>
<accession>A0A6M3II40</accession>
<evidence type="ECO:0000313" key="2">
    <source>
        <dbReference type="EMBL" id="QJA57064.1"/>
    </source>
</evidence>
<gene>
    <name evidence="2" type="ORF">MM415B01732_0011</name>
</gene>